<reference evidence="1 2" key="1">
    <citation type="submission" date="2016-08" db="EMBL/GenBank/DDBJ databases">
        <title>A Parts List for Fungal Cellulosomes Revealed by Comparative Genomics.</title>
        <authorList>
            <consortium name="DOE Joint Genome Institute"/>
            <person name="Haitjema C.H."/>
            <person name="Gilmore S.P."/>
            <person name="Henske J.K."/>
            <person name="Solomon K.V."/>
            <person name="De Groot R."/>
            <person name="Kuo A."/>
            <person name="Mondo S.J."/>
            <person name="Salamov A.A."/>
            <person name="Labutti K."/>
            <person name="Zhao Z."/>
            <person name="Chiniquy J."/>
            <person name="Barry K."/>
            <person name="Brewer H.M."/>
            <person name="Purvine S.O."/>
            <person name="Wright A.T."/>
            <person name="Boxma B."/>
            <person name="Van Alen T."/>
            <person name="Hackstein J.H."/>
            <person name="Baker S.E."/>
            <person name="Grigoriev I.V."/>
            <person name="O'Malley M.A."/>
        </authorList>
    </citation>
    <scope>NUCLEOTIDE SEQUENCE [LARGE SCALE GENOMIC DNA]</scope>
    <source>
        <strain evidence="1 2">S4</strain>
    </source>
</reference>
<keyword evidence="2" id="KW-1185">Reference proteome</keyword>
<dbReference type="Proteomes" id="UP000193944">
    <property type="component" value="Unassembled WGS sequence"/>
</dbReference>
<accession>A0A1Y1XFG9</accession>
<dbReference type="AlphaFoldDB" id="A0A1Y1XFG9"/>
<gene>
    <name evidence="1" type="ORF">BCR32DRAFT_277153</name>
</gene>
<organism evidence="1 2">
    <name type="scientific">Anaeromyces robustus</name>
    <dbReference type="NCBI Taxonomy" id="1754192"/>
    <lineage>
        <taxon>Eukaryota</taxon>
        <taxon>Fungi</taxon>
        <taxon>Fungi incertae sedis</taxon>
        <taxon>Chytridiomycota</taxon>
        <taxon>Chytridiomycota incertae sedis</taxon>
        <taxon>Neocallimastigomycetes</taxon>
        <taxon>Neocallimastigales</taxon>
        <taxon>Neocallimastigaceae</taxon>
        <taxon>Anaeromyces</taxon>
    </lineage>
</organism>
<name>A0A1Y1XFG9_9FUNG</name>
<evidence type="ECO:0000313" key="1">
    <source>
        <dbReference type="EMBL" id="ORX84457.1"/>
    </source>
</evidence>
<dbReference type="EMBL" id="MCFG01000052">
    <property type="protein sequence ID" value="ORX84457.1"/>
    <property type="molecule type" value="Genomic_DNA"/>
</dbReference>
<evidence type="ECO:0000313" key="2">
    <source>
        <dbReference type="Proteomes" id="UP000193944"/>
    </source>
</evidence>
<sequence>MILVEFEVKDKEMQYFYGVVNMSSFDIESFSKTADKYFVLDDIGKTGLKSLNEVHSILDYNTNQSLWHLHQIATENGAGSENVSLKVFLDDGTEIRAGNTFLVSTDSSIQPLLSRNSSFSSIISTLSEGTYYWQSNFTFFWGMGSEGSFYKVAVFQNQNPSFPTFERETSENYVILARNSVTSFKSNYLCTRILFLPNNYDVWKPFVSDIWFKWKIKLNFFKNFCEENIPKYNLEDNMKEVSNIGYQLDDFESEYIIWWTHLEMEINVKKNTELKERRFEDGLKYKAGDGQNHEEILY</sequence>
<proteinExistence type="predicted"/>
<reference evidence="1 2" key="2">
    <citation type="submission" date="2016-08" db="EMBL/GenBank/DDBJ databases">
        <title>Pervasive Adenine N6-methylation of Active Genes in Fungi.</title>
        <authorList>
            <consortium name="DOE Joint Genome Institute"/>
            <person name="Mondo S.J."/>
            <person name="Dannebaum R.O."/>
            <person name="Kuo R.C."/>
            <person name="Labutti K."/>
            <person name="Haridas S."/>
            <person name="Kuo A."/>
            <person name="Salamov A."/>
            <person name="Ahrendt S.R."/>
            <person name="Lipzen A."/>
            <person name="Sullivan W."/>
            <person name="Andreopoulos W.B."/>
            <person name="Clum A."/>
            <person name="Lindquist E."/>
            <person name="Daum C."/>
            <person name="Ramamoorthy G.K."/>
            <person name="Gryganskyi A."/>
            <person name="Culley D."/>
            <person name="Magnuson J.K."/>
            <person name="James T.Y."/>
            <person name="O'Malley M.A."/>
            <person name="Stajich J.E."/>
            <person name="Spatafora J.W."/>
            <person name="Visel A."/>
            <person name="Grigoriev I.V."/>
        </authorList>
    </citation>
    <scope>NUCLEOTIDE SEQUENCE [LARGE SCALE GENOMIC DNA]</scope>
    <source>
        <strain evidence="1 2">S4</strain>
    </source>
</reference>
<protein>
    <submittedName>
        <fullName evidence="1">Uncharacterized protein</fullName>
    </submittedName>
</protein>
<comment type="caution">
    <text evidence="1">The sequence shown here is derived from an EMBL/GenBank/DDBJ whole genome shotgun (WGS) entry which is preliminary data.</text>
</comment>